<organism evidence="2 3">
    <name type="scientific">Govanella unica</name>
    <dbReference type="NCBI Taxonomy" id="2975056"/>
    <lineage>
        <taxon>Bacteria</taxon>
        <taxon>Pseudomonadati</taxon>
        <taxon>Pseudomonadota</taxon>
        <taxon>Alphaproteobacteria</taxon>
        <taxon>Emcibacterales</taxon>
        <taxon>Govanellaceae</taxon>
        <taxon>Govanella</taxon>
    </lineage>
</organism>
<dbReference type="InterPro" id="IPR052186">
    <property type="entry name" value="Hydantoin_racemase-like"/>
</dbReference>
<dbReference type="InterPro" id="IPR053714">
    <property type="entry name" value="Iso_Racemase_Enz_sf"/>
</dbReference>
<dbReference type="GO" id="GO:0047661">
    <property type="term" value="F:amino-acid racemase activity"/>
    <property type="evidence" value="ECO:0007669"/>
    <property type="project" value="InterPro"/>
</dbReference>
<dbReference type="Gene3D" id="3.40.50.12500">
    <property type="match status" value="1"/>
</dbReference>
<reference evidence="2" key="1">
    <citation type="submission" date="2022-08" db="EMBL/GenBank/DDBJ databases">
        <authorList>
            <person name="Vandamme P."/>
            <person name="Hettiarachchi A."/>
            <person name="Peeters C."/>
            <person name="Cnockaert M."/>
            <person name="Carlier A."/>
        </authorList>
    </citation>
    <scope>NUCLEOTIDE SEQUENCE</scope>
    <source>
        <strain evidence="2">LMG 31809</strain>
    </source>
</reference>
<dbReference type="PANTHER" id="PTHR28047:SF5">
    <property type="entry name" value="PROTEIN DCG1"/>
    <property type="match status" value="1"/>
</dbReference>
<dbReference type="EMBL" id="JANWOI010000002">
    <property type="protein sequence ID" value="MDA5193829.1"/>
    <property type="molecule type" value="Genomic_DNA"/>
</dbReference>
<dbReference type="Pfam" id="PF01177">
    <property type="entry name" value="Asp_Glu_race"/>
    <property type="match status" value="1"/>
</dbReference>
<evidence type="ECO:0000313" key="2">
    <source>
        <dbReference type="EMBL" id="MDA5193829.1"/>
    </source>
</evidence>
<keyword evidence="3" id="KW-1185">Reference proteome</keyword>
<reference evidence="2" key="2">
    <citation type="journal article" date="2023" name="Syst. Appl. Microbiol.">
        <title>Govania unica gen. nov., sp. nov., a rare biosphere bacterium that represents a novel family in the class Alphaproteobacteria.</title>
        <authorList>
            <person name="Vandamme P."/>
            <person name="Peeters C."/>
            <person name="Hettiarachchi A."/>
            <person name="Cnockaert M."/>
            <person name="Carlier A."/>
        </authorList>
    </citation>
    <scope>NUCLEOTIDE SEQUENCE</scope>
    <source>
        <strain evidence="2">LMG 31809</strain>
    </source>
</reference>
<comment type="caution">
    <text evidence="2">The sequence shown here is derived from an EMBL/GenBank/DDBJ whole genome shotgun (WGS) entry which is preliminary data.</text>
</comment>
<protein>
    <submittedName>
        <fullName evidence="2">Aspartate/glutamate racemase family protein</fullName>
    </submittedName>
</protein>
<dbReference type="PANTHER" id="PTHR28047">
    <property type="entry name" value="PROTEIN DCG1"/>
    <property type="match status" value="1"/>
</dbReference>
<accession>A0A9X3TY33</accession>
<evidence type="ECO:0000313" key="3">
    <source>
        <dbReference type="Proteomes" id="UP001141619"/>
    </source>
</evidence>
<dbReference type="RefSeq" id="WP_274943522.1">
    <property type="nucleotide sequence ID" value="NZ_JANWOI010000002.1"/>
</dbReference>
<name>A0A9X3TY33_9PROT</name>
<gene>
    <name evidence="2" type="ORF">NYP16_07670</name>
</gene>
<sequence>MKRICVIAPIIESASYNNDEMSEYLKSFDVPNHISVEARCLKNGPSSIESEIDDALAIPDILRVGLEAQAEGFHGVVMACMADPGVRALREALSIPVVGTAESSFHIAASLGSRFGILDVTDDARTSVKNLMAIYGLTEKFASFRSVNIQPEQISTDMTATNNALISEAQKAVRQDQADVLVLNCTGFYGCAQAVSDALAADGLHVPVIDPMPLTIRLMSALVLEGLCHSKRAYPTPHKNKFIQGYVFPDFYNPASL</sequence>
<dbReference type="AlphaFoldDB" id="A0A9X3TY33"/>
<evidence type="ECO:0000256" key="1">
    <source>
        <dbReference type="ARBA" id="ARBA00038414"/>
    </source>
</evidence>
<dbReference type="Proteomes" id="UP001141619">
    <property type="component" value="Unassembled WGS sequence"/>
</dbReference>
<dbReference type="InterPro" id="IPR015942">
    <property type="entry name" value="Asp/Glu/hydantoin_racemase"/>
</dbReference>
<comment type="similarity">
    <text evidence="1">Belongs to the HyuE racemase family.</text>
</comment>
<proteinExistence type="inferred from homology"/>